<gene>
    <name evidence="2" type="ORF">LPTSP3_g17430</name>
</gene>
<dbReference type="InterPro" id="IPR013321">
    <property type="entry name" value="Arc_rbn_hlx_hlx"/>
</dbReference>
<dbReference type="InterPro" id="IPR002145">
    <property type="entry name" value="CopG"/>
</dbReference>
<organism evidence="2 3">
    <name type="scientific">Leptospira kobayashii</name>
    <dbReference type="NCBI Taxonomy" id="1917830"/>
    <lineage>
        <taxon>Bacteria</taxon>
        <taxon>Pseudomonadati</taxon>
        <taxon>Spirochaetota</taxon>
        <taxon>Spirochaetia</taxon>
        <taxon>Leptospirales</taxon>
        <taxon>Leptospiraceae</taxon>
        <taxon>Leptospira</taxon>
    </lineage>
</organism>
<dbReference type="SUPFAM" id="SSF47598">
    <property type="entry name" value="Ribbon-helix-helix"/>
    <property type="match status" value="1"/>
</dbReference>
<keyword evidence="3" id="KW-1185">Reference proteome</keyword>
<name>A0ABM7UJ43_9LEPT</name>
<evidence type="ECO:0000313" key="3">
    <source>
        <dbReference type="Proteomes" id="UP000245263"/>
    </source>
</evidence>
<accession>A0ABM7UJ43</accession>
<dbReference type="Pfam" id="PF01402">
    <property type="entry name" value="RHH_1"/>
    <property type="match status" value="1"/>
</dbReference>
<dbReference type="Proteomes" id="UP000245263">
    <property type="component" value="Chromosome 1"/>
</dbReference>
<dbReference type="InterPro" id="IPR010985">
    <property type="entry name" value="Ribbon_hlx_hlx"/>
</dbReference>
<evidence type="ECO:0000313" key="2">
    <source>
        <dbReference type="EMBL" id="BDA78813.1"/>
    </source>
</evidence>
<sequence>MRTILEIPEEKIEILDEISKEENVSRAELIRKAIDHYLLDFPRTRREASFGIWKSQKQDSLQYEKSIRDEWTS</sequence>
<evidence type="ECO:0000259" key="1">
    <source>
        <dbReference type="Pfam" id="PF01402"/>
    </source>
</evidence>
<dbReference type="Gene3D" id="1.10.1220.10">
    <property type="entry name" value="Met repressor-like"/>
    <property type="match status" value="1"/>
</dbReference>
<reference evidence="2 3" key="1">
    <citation type="submission" date="2021-08" db="EMBL/GenBank/DDBJ databases">
        <title>Complete genome sequence of Leptospira kobayashii strain E30.</title>
        <authorList>
            <person name="Nakao R."/>
            <person name="Nakamura S."/>
            <person name="Masuzawa T."/>
            <person name="Koizumi N."/>
        </authorList>
    </citation>
    <scope>NUCLEOTIDE SEQUENCE [LARGE SCALE GENOMIC DNA]</scope>
    <source>
        <strain evidence="2 3">E30</strain>
    </source>
</reference>
<protein>
    <recommendedName>
        <fullName evidence="1">Ribbon-helix-helix protein CopG domain-containing protein</fullName>
    </recommendedName>
</protein>
<dbReference type="EMBL" id="AP025028">
    <property type="protein sequence ID" value="BDA78813.1"/>
    <property type="molecule type" value="Genomic_DNA"/>
</dbReference>
<dbReference type="RefSeq" id="WP_109019779.1">
    <property type="nucleotide sequence ID" value="NZ_AP025028.1"/>
</dbReference>
<proteinExistence type="predicted"/>
<feature type="domain" description="Ribbon-helix-helix protein CopG" evidence="1">
    <location>
        <begin position="2"/>
        <end position="38"/>
    </location>
</feature>